<dbReference type="GO" id="GO:0046872">
    <property type="term" value="F:metal ion binding"/>
    <property type="evidence" value="ECO:0007669"/>
    <property type="project" value="UniProtKB-KW"/>
</dbReference>
<gene>
    <name evidence="21" type="ORF">SAMN05216362_104127</name>
</gene>
<dbReference type="GO" id="GO:0004326">
    <property type="term" value="F:tetrahydrofolylpolyglutamate synthase activity"/>
    <property type="evidence" value="ECO:0007669"/>
    <property type="project" value="UniProtKB-EC"/>
</dbReference>
<dbReference type="FunFam" id="3.40.1190.10:FF:000004">
    <property type="entry name" value="Dihydrofolate synthase/folylpolyglutamate synthase"/>
    <property type="match status" value="1"/>
</dbReference>
<keyword evidence="11 18" id="KW-0547">Nucleotide-binding</keyword>
<reference evidence="21 22" key="1">
    <citation type="submission" date="2016-10" db="EMBL/GenBank/DDBJ databases">
        <authorList>
            <person name="de Groot N.N."/>
        </authorList>
    </citation>
    <scope>NUCLEOTIDE SEQUENCE [LARGE SCALE GENOMIC DNA]</scope>
    <source>
        <strain evidence="21 22">DSM 21633</strain>
    </source>
</reference>
<evidence type="ECO:0000259" key="20">
    <source>
        <dbReference type="Pfam" id="PF08245"/>
    </source>
</evidence>
<evidence type="ECO:0000256" key="4">
    <source>
        <dbReference type="ARBA" id="ARBA00008276"/>
    </source>
</evidence>
<dbReference type="Proteomes" id="UP000199427">
    <property type="component" value="Unassembled WGS sequence"/>
</dbReference>
<dbReference type="GO" id="GO:0005737">
    <property type="term" value="C:cytoplasm"/>
    <property type="evidence" value="ECO:0007669"/>
    <property type="project" value="TreeGrafter"/>
</dbReference>
<dbReference type="InterPro" id="IPR013221">
    <property type="entry name" value="Mur_ligase_cen"/>
</dbReference>
<evidence type="ECO:0000256" key="2">
    <source>
        <dbReference type="ARBA" id="ARBA00004799"/>
    </source>
</evidence>
<dbReference type="InterPro" id="IPR001645">
    <property type="entry name" value="Folylpolyglutamate_synth"/>
</dbReference>
<dbReference type="RefSeq" id="WP_091772712.1">
    <property type="nucleotide sequence ID" value="NZ_CAESCL010000056.1"/>
</dbReference>
<protein>
    <recommendedName>
        <fullName evidence="8">Dihydrofolate synthase/folylpolyglutamate synthase</fullName>
        <ecNumber evidence="6">6.3.2.12</ecNumber>
        <ecNumber evidence="7">6.3.2.17</ecNumber>
    </recommendedName>
    <alternativeName>
        <fullName evidence="15">Tetrahydrofolylpolyglutamate synthase</fullName>
    </alternativeName>
</protein>
<evidence type="ECO:0000256" key="12">
    <source>
        <dbReference type="ARBA" id="ARBA00022840"/>
    </source>
</evidence>
<evidence type="ECO:0000256" key="18">
    <source>
        <dbReference type="PIRNR" id="PIRNR001563"/>
    </source>
</evidence>
<dbReference type="PIRSF" id="PIRSF001563">
    <property type="entry name" value="Folylpolyglu_synth"/>
    <property type="match status" value="1"/>
</dbReference>
<organism evidence="21 22">
    <name type="scientific">Piscibacillus halophilus</name>
    <dbReference type="NCBI Taxonomy" id="571933"/>
    <lineage>
        <taxon>Bacteria</taxon>
        <taxon>Bacillati</taxon>
        <taxon>Bacillota</taxon>
        <taxon>Bacilli</taxon>
        <taxon>Bacillales</taxon>
        <taxon>Bacillaceae</taxon>
        <taxon>Piscibacillus</taxon>
    </lineage>
</organism>
<keyword evidence="14" id="KW-0289">Folate biosynthesis</keyword>
<dbReference type="InterPro" id="IPR036615">
    <property type="entry name" value="Mur_ligase_C_dom_sf"/>
</dbReference>
<comment type="pathway">
    <text evidence="3">Cofactor biosynthesis; tetrahydrofolylpolyglutamate biosynthesis.</text>
</comment>
<dbReference type="GO" id="GO:0005524">
    <property type="term" value="F:ATP binding"/>
    <property type="evidence" value="ECO:0007669"/>
    <property type="project" value="UniProtKB-KW"/>
</dbReference>
<evidence type="ECO:0000256" key="5">
    <source>
        <dbReference type="ARBA" id="ARBA00011245"/>
    </source>
</evidence>
<dbReference type="PANTHER" id="PTHR11136">
    <property type="entry name" value="FOLYLPOLYGLUTAMATE SYNTHASE-RELATED"/>
    <property type="match status" value="1"/>
</dbReference>
<evidence type="ECO:0000313" key="22">
    <source>
        <dbReference type="Proteomes" id="UP000199427"/>
    </source>
</evidence>
<dbReference type="Gene3D" id="3.40.1190.10">
    <property type="entry name" value="Mur-like, catalytic domain"/>
    <property type="match status" value="1"/>
</dbReference>
<dbReference type="GO" id="GO:0008841">
    <property type="term" value="F:dihydrofolate synthase activity"/>
    <property type="evidence" value="ECO:0007669"/>
    <property type="project" value="UniProtKB-EC"/>
</dbReference>
<dbReference type="InterPro" id="IPR004101">
    <property type="entry name" value="Mur_ligase_C"/>
</dbReference>
<dbReference type="EC" id="6.3.2.17" evidence="7"/>
<dbReference type="PANTHER" id="PTHR11136:SF0">
    <property type="entry name" value="DIHYDROFOLATE SYNTHETASE-RELATED"/>
    <property type="match status" value="1"/>
</dbReference>
<dbReference type="InterPro" id="IPR036565">
    <property type="entry name" value="Mur-like_cat_sf"/>
</dbReference>
<evidence type="ECO:0000256" key="8">
    <source>
        <dbReference type="ARBA" id="ARBA00019357"/>
    </source>
</evidence>
<comment type="pathway">
    <text evidence="2">Cofactor biosynthesis; tetrahydrofolate biosynthesis; 7,8-dihydrofolate from 2-amino-4-hydroxy-6-hydroxymethyl-7,8-dihydropteridine diphosphate and 4-aminobenzoate: step 2/2.</text>
</comment>
<dbReference type="Pfam" id="PF02875">
    <property type="entry name" value="Mur_ligase_C"/>
    <property type="match status" value="1"/>
</dbReference>
<comment type="similarity">
    <text evidence="4 18">Belongs to the folylpolyglutamate synthase family.</text>
</comment>
<dbReference type="PROSITE" id="PS01011">
    <property type="entry name" value="FOLYLPOLYGLU_SYNT_1"/>
    <property type="match status" value="1"/>
</dbReference>
<dbReference type="Gene3D" id="3.90.190.20">
    <property type="entry name" value="Mur ligase, C-terminal domain"/>
    <property type="match status" value="1"/>
</dbReference>
<dbReference type="NCBIfam" id="TIGR01499">
    <property type="entry name" value="folC"/>
    <property type="match status" value="1"/>
</dbReference>
<evidence type="ECO:0000256" key="17">
    <source>
        <dbReference type="ARBA" id="ARBA00049161"/>
    </source>
</evidence>
<dbReference type="Pfam" id="PF08245">
    <property type="entry name" value="Mur_ligase_M"/>
    <property type="match status" value="1"/>
</dbReference>
<keyword evidence="10" id="KW-0479">Metal-binding</keyword>
<dbReference type="SUPFAM" id="SSF53623">
    <property type="entry name" value="MurD-like peptide ligases, catalytic domain"/>
    <property type="match status" value="1"/>
</dbReference>
<sequence length="431" mass="49599">MNEKQAIDWLKDQLRYGIKPGLERVELLLDKMGRPEKNLKIIHIAGTNGKGSTLSFLKNMIENHGYSVGTFTSPYIEVFNERISINGQSIPGEQLVHYVELVKPLCDEIGLTKYGRPTEFEIVTCIALKYFQDQKVDYAIFEAGLGGRMDSTNIISPILSIITMIGLDHKEMLGDTLEEIAYEKAGIIKPFIPIITNEQKPNPYHVIQHKAELNQSPIHHLKEDFDYEWMDSLSNGEVFKFKSNDLNIDRLTLKMSGKHQIENATLAIYSFKKLSDIEGFSFSIEKIITSIEHTTWVGRFEFVNHHPTIVLDGAHNLEAVEQLIETINSRFDPKNVHLLISIIQDKPIDLMLEAFRKHYNEITLTPFNFKKSYSKKELLQKFHKCGIIVTENWKYAVNEFRLQQETDQILVITGSLYFVSEVRNFLMKENG</sequence>
<evidence type="ECO:0000256" key="11">
    <source>
        <dbReference type="ARBA" id="ARBA00022741"/>
    </source>
</evidence>
<evidence type="ECO:0000313" key="21">
    <source>
        <dbReference type="EMBL" id="SEP93868.1"/>
    </source>
</evidence>
<proteinExistence type="inferred from homology"/>
<evidence type="ECO:0000259" key="19">
    <source>
        <dbReference type="Pfam" id="PF02875"/>
    </source>
</evidence>
<comment type="subunit">
    <text evidence="5">Monomer.</text>
</comment>
<dbReference type="SUPFAM" id="SSF53244">
    <property type="entry name" value="MurD-like peptide ligases, peptide-binding domain"/>
    <property type="match status" value="1"/>
</dbReference>
<evidence type="ECO:0000256" key="1">
    <source>
        <dbReference type="ARBA" id="ARBA00001946"/>
    </source>
</evidence>
<evidence type="ECO:0000256" key="14">
    <source>
        <dbReference type="ARBA" id="ARBA00022909"/>
    </source>
</evidence>
<evidence type="ECO:0000256" key="9">
    <source>
        <dbReference type="ARBA" id="ARBA00022598"/>
    </source>
</evidence>
<dbReference type="GO" id="GO:0046656">
    <property type="term" value="P:folic acid biosynthetic process"/>
    <property type="evidence" value="ECO:0007669"/>
    <property type="project" value="UniProtKB-KW"/>
</dbReference>
<evidence type="ECO:0000256" key="16">
    <source>
        <dbReference type="ARBA" id="ARBA00047493"/>
    </source>
</evidence>
<keyword evidence="13" id="KW-0460">Magnesium</keyword>
<evidence type="ECO:0000256" key="10">
    <source>
        <dbReference type="ARBA" id="ARBA00022723"/>
    </source>
</evidence>
<dbReference type="InterPro" id="IPR018109">
    <property type="entry name" value="Folylpolyglutamate_synth_CS"/>
</dbReference>
<dbReference type="EC" id="6.3.2.12" evidence="6"/>
<dbReference type="PROSITE" id="PS01012">
    <property type="entry name" value="FOLYLPOLYGLU_SYNT_2"/>
    <property type="match status" value="1"/>
</dbReference>
<comment type="cofactor">
    <cofactor evidence="1">
        <name>Mg(2+)</name>
        <dbReference type="ChEBI" id="CHEBI:18420"/>
    </cofactor>
</comment>
<name>A0A1H9BZQ6_9BACI</name>
<keyword evidence="9 18" id="KW-0436">Ligase</keyword>
<dbReference type="OrthoDB" id="9809356at2"/>
<comment type="catalytic activity">
    <reaction evidence="17">
        <text>7,8-dihydropteroate + L-glutamate + ATP = 7,8-dihydrofolate + ADP + phosphate + H(+)</text>
        <dbReference type="Rhea" id="RHEA:23584"/>
        <dbReference type="ChEBI" id="CHEBI:15378"/>
        <dbReference type="ChEBI" id="CHEBI:17839"/>
        <dbReference type="ChEBI" id="CHEBI:29985"/>
        <dbReference type="ChEBI" id="CHEBI:30616"/>
        <dbReference type="ChEBI" id="CHEBI:43474"/>
        <dbReference type="ChEBI" id="CHEBI:57451"/>
        <dbReference type="ChEBI" id="CHEBI:456216"/>
        <dbReference type="EC" id="6.3.2.12"/>
    </reaction>
</comment>
<evidence type="ECO:0000256" key="15">
    <source>
        <dbReference type="ARBA" id="ARBA00030592"/>
    </source>
</evidence>
<keyword evidence="12 18" id="KW-0067">ATP-binding</keyword>
<feature type="domain" description="Mur ligase central" evidence="20">
    <location>
        <begin position="44"/>
        <end position="269"/>
    </location>
</feature>
<evidence type="ECO:0000256" key="6">
    <source>
        <dbReference type="ARBA" id="ARBA00013023"/>
    </source>
</evidence>
<dbReference type="STRING" id="571933.SAMN05216362_104127"/>
<evidence type="ECO:0000256" key="3">
    <source>
        <dbReference type="ARBA" id="ARBA00005150"/>
    </source>
</evidence>
<keyword evidence="22" id="KW-1185">Reference proteome</keyword>
<accession>A0A1H9BZQ6</accession>
<evidence type="ECO:0000256" key="13">
    <source>
        <dbReference type="ARBA" id="ARBA00022842"/>
    </source>
</evidence>
<comment type="catalytic activity">
    <reaction evidence="16">
        <text>(6S)-5,6,7,8-tetrahydrofolyl-(gamma-L-Glu)(n) + L-glutamate + ATP = (6S)-5,6,7,8-tetrahydrofolyl-(gamma-L-Glu)(n+1) + ADP + phosphate + H(+)</text>
        <dbReference type="Rhea" id="RHEA:10580"/>
        <dbReference type="Rhea" id="RHEA-COMP:14738"/>
        <dbReference type="Rhea" id="RHEA-COMP:14740"/>
        <dbReference type="ChEBI" id="CHEBI:15378"/>
        <dbReference type="ChEBI" id="CHEBI:29985"/>
        <dbReference type="ChEBI" id="CHEBI:30616"/>
        <dbReference type="ChEBI" id="CHEBI:43474"/>
        <dbReference type="ChEBI" id="CHEBI:141005"/>
        <dbReference type="ChEBI" id="CHEBI:456216"/>
        <dbReference type="EC" id="6.3.2.17"/>
    </reaction>
</comment>
<evidence type="ECO:0000256" key="7">
    <source>
        <dbReference type="ARBA" id="ARBA00013025"/>
    </source>
</evidence>
<dbReference type="AlphaFoldDB" id="A0A1H9BZQ6"/>
<dbReference type="EMBL" id="FOES01000004">
    <property type="protein sequence ID" value="SEP93868.1"/>
    <property type="molecule type" value="Genomic_DNA"/>
</dbReference>
<feature type="domain" description="Mur ligase C-terminal" evidence="19">
    <location>
        <begin position="298"/>
        <end position="415"/>
    </location>
</feature>